<dbReference type="KEGG" id="bcai:K788_0003035"/>
<name>A0A0P0REW7_9BURK</name>
<dbReference type="Gene3D" id="3.40.50.850">
    <property type="entry name" value="Isochorismatase-like"/>
    <property type="match status" value="1"/>
</dbReference>
<organism evidence="4 5">
    <name type="scientific">Paraburkholderia caribensis MBA4</name>
    <dbReference type="NCBI Taxonomy" id="1323664"/>
    <lineage>
        <taxon>Bacteria</taxon>
        <taxon>Pseudomonadati</taxon>
        <taxon>Pseudomonadota</taxon>
        <taxon>Betaproteobacteria</taxon>
        <taxon>Burkholderiales</taxon>
        <taxon>Burkholderiaceae</taxon>
        <taxon>Paraburkholderia</taxon>
    </lineage>
</organism>
<evidence type="ECO:0000256" key="1">
    <source>
        <dbReference type="ARBA" id="ARBA00022801"/>
    </source>
</evidence>
<dbReference type="InterPro" id="IPR050272">
    <property type="entry name" value="Isochorismatase-like_hydrls"/>
</dbReference>
<evidence type="ECO:0000313" key="4">
    <source>
        <dbReference type="EMBL" id="ALL66791.1"/>
    </source>
</evidence>
<keyword evidence="1" id="KW-0378">Hydrolase</keyword>
<dbReference type="InterPro" id="IPR000868">
    <property type="entry name" value="Isochorismatase-like_dom"/>
</dbReference>
<dbReference type="EMBL" id="CP012747">
    <property type="protein sequence ID" value="ALL66791.1"/>
    <property type="molecule type" value="Genomic_DNA"/>
</dbReference>
<proteinExistence type="predicted"/>
<dbReference type="AlphaFoldDB" id="A0A0P0REW7"/>
<dbReference type="RefSeq" id="WP_035988298.1">
    <property type="nucleotide sequence ID" value="NZ_CP012747.1"/>
</dbReference>
<dbReference type="SUPFAM" id="SSF52499">
    <property type="entry name" value="Isochorismatase-like hydrolases"/>
    <property type="match status" value="1"/>
</dbReference>
<sequence>MSNENQAAQESANPYADPANPALPPTGFKLDRARAALVVIDPQNDFLSPSGASWSVFGPSITENNTVVNLGQLFKTAKQVGLTVAVSPHYYYPCDHEWHFGGPLEKVMHNICMFDRKGPNTLEDFEGSGADFLDEYKPYILDGKTIIASPHKVYGPETNDLALQLRKKGVSQIILAGMAANLCIESHLRELIEQGFEVAVVRDATAGPRLPDGDGYLAAMINFRYLAHALLTTEQTVRELTS</sequence>
<protein>
    <submittedName>
        <fullName evidence="4">Isochorismatase</fullName>
    </submittedName>
</protein>
<dbReference type="PANTHER" id="PTHR43540">
    <property type="entry name" value="PEROXYUREIDOACRYLATE/UREIDOACRYLATE AMIDOHYDROLASE-RELATED"/>
    <property type="match status" value="1"/>
</dbReference>
<feature type="compositionally biased region" description="Polar residues" evidence="2">
    <location>
        <begin position="1"/>
        <end position="12"/>
    </location>
</feature>
<reference evidence="4 5" key="1">
    <citation type="journal article" date="2014" name="Genome Announc.">
        <title>Draft Genome Sequence of the Haloacid-Degrading Burkholderia caribensis Strain MBA4.</title>
        <authorList>
            <person name="Pan Y."/>
            <person name="Kong K.F."/>
            <person name="Tsang J.S."/>
        </authorList>
    </citation>
    <scope>NUCLEOTIDE SEQUENCE [LARGE SCALE GENOMIC DNA]</scope>
    <source>
        <strain evidence="4 5">MBA4</strain>
    </source>
</reference>
<feature type="domain" description="Isochorismatase-like" evidence="3">
    <location>
        <begin position="35"/>
        <end position="233"/>
    </location>
</feature>
<evidence type="ECO:0000259" key="3">
    <source>
        <dbReference type="Pfam" id="PF00857"/>
    </source>
</evidence>
<gene>
    <name evidence="4" type="ORF">K788_0003035</name>
</gene>
<dbReference type="GO" id="GO:0016787">
    <property type="term" value="F:hydrolase activity"/>
    <property type="evidence" value="ECO:0007669"/>
    <property type="project" value="UniProtKB-KW"/>
</dbReference>
<dbReference type="Pfam" id="PF00857">
    <property type="entry name" value="Isochorismatase"/>
    <property type="match status" value="1"/>
</dbReference>
<evidence type="ECO:0000313" key="5">
    <source>
        <dbReference type="Proteomes" id="UP000019146"/>
    </source>
</evidence>
<dbReference type="PANTHER" id="PTHR43540:SF6">
    <property type="entry name" value="ISOCHORISMATASE-LIKE DOMAIN-CONTAINING PROTEIN"/>
    <property type="match status" value="1"/>
</dbReference>
<dbReference type="InterPro" id="IPR036380">
    <property type="entry name" value="Isochorismatase-like_sf"/>
</dbReference>
<accession>A0A0P0REW7</accession>
<feature type="region of interest" description="Disordered" evidence="2">
    <location>
        <begin position="1"/>
        <end position="24"/>
    </location>
</feature>
<dbReference type="CDD" id="cd00431">
    <property type="entry name" value="cysteine_hydrolases"/>
    <property type="match status" value="1"/>
</dbReference>
<dbReference type="GeneID" id="69970717"/>
<dbReference type="Proteomes" id="UP000019146">
    <property type="component" value="Chromosome 2"/>
</dbReference>
<evidence type="ECO:0000256" key="2">
    <source>
        <dbReference type="SAM" id="MobiDB-lite"/>
    </source>
</evidence>